<dbReference type="EMBL" id="CM042052">
    <property type="protein sequence ID" value="KAI3718344.1"/>
    <property type="molecule type" value="Genomic_DNA"/>
</dbReference>
<name>A0ACB9B8U1_ARCLA</name>
<reference evidence="1 2" key="2">
    <citation type="journal article" date="2022" name="Mol. Ecol. Resour.">
        <title>The genomes of chicory, endive, great burdock and yacon provide insights into Asteraceae paleo-polyploidization history and plant inulin production.</title>
        <authorList>
            <person name="Fan W."/>
            <person name="Wang S."/>
            <person name="Wang H."/>
            <person name="Wang A."/>
            <person name="Jiang F."/>
            <person name="Liu H."/>
            <person name="Zhao H."/>
            <person name="Xu D."/>
            <person name="Zhang Y."/>
        </authorList>
    </citation>
    <scope>NUCLEOTIDE SEQUENCE [LARGE SCALE GENOMIC DNA]</scope>
    <source>
        <strain evidence="2">cv. Niubang</strain>
    </source>
</reference>
<dbReference type="Proteomes" id="UP001055879">
    <property type="component" value="Linkage Group LG06"/>
</dbReference>
<organism evidence="1 2">
    <name type="scientific">Arctium lappa</name>
    <name type="common">Greater burdock</name>
    <name type="synonym">Lappa major</name>
    <dbReference type="NCBI Taxonomy" id="4217"/>
    <lineage>
        <taxon>Eukaryota</taxon>
        <taxon>Viridiplantae</taxon>
        <taxon>Streptophyta</taxon>
        <taxon>Embryophyta</taxon>
        <taxon>Tracheophyta</taxon>
        <taxon>Spermatophyta</taxon>
        <taxon>Magnoliopsida</taxon>
        <taxon>eudicotyledons</taxon>
        <taxon>Gunneridae</taxon>
        <taxon>Pentapetalae</taxon>
        <taxon>asterids</taxon>
        <taxon>campanulids</taxon>
        <taxon>Asterales</taxon>
        <taxon>Asteraceae</taxon>
        <taxon>Carduoideae</taxon>
        <taxon>Cardueae</taxon>
        <taxon>Arctiinae</taxon>
        <taxon>Arctium</taxon>
    </lineage>
</organism>
<reference evidence="2" key="1">
    <citation type="journal article" date="2022" name="Mol. Ecol. Resour.">
        <title>The genomes of chicory, endive, great burdock and yacon provide insights into Asteraceae palaeo-polyploidization history and plant inulin production.</title>
        <authorList>
            <person name="Fan W."/>
            <person name="Wang S."/>
            <person name="Wang H."/>
            <person name="Wang A."/>
            <person name="Jiang F."/>
            <person name="Liu H."/>
            <person name="Zhao H."/>
            <person name="Xu D."/>
            <person name="Zhang Y."/>
        </authorList>
    </citation>
    <scope>NUCLEOTIDE SEQUENCE [LARGE SCALE GENOMIC DNA]</scope>
    <source>
        <strain evidence="2">cv. Niubang</strain>
    </source>
</reference>
<keyword evidence="2" id="KW-1185">Reference proteome</keyword>
<sequence>MIRFVLFFNLDQYCYDPLDPNGNVTVAFDILQWTHDGYVARVSIQNYYQYRHVNKPGWKLGFTWSNKEVIWSISGAIATHQGNCSSFKDEIPHCCIPTPQIVDLVRGGVLAARAINAPQSSSSFNMVVGNLQVNSLLQMPLNLTLLAPGPGYTCSPMEDTKPTVSLVIGGKREEQVFRTWKATCTYSSYLANKTPVCCVSLSTFYNPQITTCPQCSCGCRPADKKTSTCISGSSDSSLQTEFMGSTDTVRCSNHMCPLRVHWHVKNNYRDHWRVKLTVTNLNYDRNYTNWNLLVNHPGFGPSATTYSFNSTLLHTAGIPDDVALFWGIDYYNTDLLNADKDGVGSVSTEIVLGKDPAIFTLHNGWGFPRTIYFGGENCVMPPPHTFPMLPNAASTPPSTVATLILLLLLTF</sequence>
<protein>
    <submittedName>
        <fullName evidence="1">Uncharacterized protein</fullName>
    </submittedName>
</protein>
<evidence type="ECO:0000313" key="2">
    <source>
        <dbReference type="Proteomes" id="UP001055879"/>
    </source>
</evidence>
<evidence type="ECO:0000313" key="1">
    <source>
        <dbReference type="EMBL" id="KAI3718344.1"/>
    </source>
</evidence>
<accession>A0ACB9B8U1</accession>
<proteinExistence type="predicted"/>
<gene>
    <name evidence="1" type="ORF">L6452_19211</name>
</gene>
<comment type="caution">
    <text evidence="1">The sequence shown here is derived from an EMBL/GenBank/DDBJ whole genome shotgun (WGS) entry which is preliminary data.</text>
</comment>